<dbReference type="Gene3D" id="1.10.238.10">
    <property type="entry name" value="EF-hand"/>
    <property type="match status" value="1"/>
</dbReference>
<name>A0A381U978_9ZZZZ</name>
<dbReference type="GO" id="GO:0005509">
    <property type="term" value="F:calcium ion binding"/>
    <property type="evidence" value="ECO:0007669"/>
    <property type="project" value="InterPro"/>
</dbReference>
<keyword evidence="1" id="KW-1133">Transmembrane helix</keyword>
<proteinExistence type="predicted"/>
<dbReference type="InterPro" id="IPR011992">
    <property type="entry name" value="EF-hand-dom_pair"/>
</dbReference>
<evidence type="ECO:0000256" key="1">
    <source>
        <dbReference type="SAM" id="Phobius"/>
    </source>
</evidence>
<dbReference type="PROSITE" id="PS50222">
    <property type="entry name" value="EF_HAND_2"/>
    <property type="match status" value="1"/>
</dbReference>
<dbReference type="InterPro" id="IPR018247">
    <property type="entry name" value="EF_Hand_1_Ca_BS"/>
</dbReference>
<protein>
    <recommendedName>
        <fullName evidence="2">EF-hand domain-containing protein</fullName>
    </recommendedName>
</protein>
<dbReference type="Pfam" id="PF13499">
    <property type="entry name" value="EF-hand_7"/>
    <property type="match status" value="1"/>
</dbReference>
<reference evidence="3" key="1">
    <citation type="submission" date="2018-05" db="EMBL/GenBank/DDBJ databases">
        <authorList>
            <person name="Lanie J.A."/>
            <person name="Ng W.-L."/>
            <person name="Kazmierczak K.M."/>
            <person name="Andrzejewski T.M."/>
            <person name="Davidsen T.M."/>
            <person name="Wayne K.J."/>
            <person name="Tettelin H."/>
            <person name="Glass J.I."/>
            <person name="Rusch D."/>
            <person name="Podicherti R."/>
            <person name="Tsui H.-C.T."/>
            <person name="Winkler M.E."/>
        </authorList>
    </citation>
    <scope>NUCLEOTIDE SEQUENCE</scope>
</reference>
<evidence type="ECO:0000313" key="3">
    <source>
        <dbReference type="EMBL" id="SVA24792.1"/>
    </source>
</evidence>
<feature type="transmembrane region" description="Helical" evidence="1">
    <location>
        <begin position="9"/>
        <end position="27"/>
    </location>
</feature>
<dbReference type="PROSITE" id="PS00018">
    <property type="entry name" value="EF_HAND_1"/>
    <property type="match status" value="2"/>
</dbReference>
<dbReference type="InterPro" id="IPR002048">
    <property type="entry name" value="EF_hand_dom"/>
</dbReference>
<dbReference type="SUPFAM" id="SSF47473">
    <property type="entry name" value="EF-hand"/>
    <property type="match status" value="1"/>
</dbReference>
<accession>A0A381U978</accession>
<gene>
    <name evidence="3" type="ORF">METZ01_LOCUS77646</name>
</gene>
<keyword evidence="1" id="KW-0472">Membrane</keyword>
<organism evidence="3">
    <name type="scientific">marine metagenome</name>
    <dbReference type="NCBI Taxonomy" id="408172"/>
    <lineage>
        <taxon>unclassified sequences</taxon>
        <taxon>metagenomes</taxon>
        <taxon>ecological metagenomes</taxon>
    </lineage>
</organism>
<feature type="domain" description="EF-hand" evidence="2">
    <location>
        <begin position="178"/>
        <end position="213"/>
    </location>
</feature>
<sequence length="232" mass="26899">MFLKILKDLIITIIILVVSLYGSKYIVENFSMILKFLKGNFEKITKTITDKVSQKEIKSKSKSEIKNQTFPNAEKEAHALFTCLNKYQIIDNNKNIIFNELRHLLNLMNVTSTDVAKIASVGIVMSAGETSSEKFNRIDNNENKFISTSEMKAMFLPSDVEKVMLETCDTNFGDVFTDIDELVSKVFEYGDKNNDQQISYDEFKTIYMIQLLRFYKRLEPSFNFHVIDKLFQ</sequence>
<keyword evidence="1" id="KW-0812">Transmembrane</keyword>
<evidence type="ECO:0000259" key="2">
    <source>
        <dbReference type="PROSITE" id="PS50222"/>
    </source>
</evidence>
<dbReference type="EMBL" id="UINC01005989">
    <property type="protein sequence ID" value="SVA24792.1"/>
    <property type="molecule type" value="Genomic_DNA"/>
</dbReference>
<dbReference type="AlphaFoldDB" id="A0A381U978"/>